<keyword evidence="3" id="KW-0690">Ribosome biogenesis</keyword>
<evidence type="ECO:0000313" key="9">
    <source>
        <dbReference type="Proteomes" id="UP000824782"/>
    </source>
</evidence>
<accession>A0AAV7D5H2</accession>
<comment type="similarity">
    <text evidence="2">Belongs to the NOP14 family.</text>
</comment>
<feature type="compositionally biased region" description="Acidic residues" evidence="7">
    <location>
        <begin position="418"/>
        <end position="466"/>
    </location>
</feature>
<reference evidence="8" key="1">
    <citation type="thesis" date="2020" institute="ProQuest LLC" country="789 East Eisenhower Parkway, Ann Arbor, MI, USA">
        <title>Comparative Genomics and Chromosome Evolution.</title>
        <authorList>
            <person name="Mudd A.B."/>
        </authorList>
    </citation>
    <scope>NUCLEOTIDE SEQUENCE</scope>
    <source>
        <strain evidence="8">237g6f4</strain>
        <tissue evidence="8">Blood</tissue>
    </source>
</reference>
<dbReference type="AlphaFoldDB" id="A0AAV7D5H2"/>
<dbReference type="PANTHER" id="PTHR23183:SF0">
    <property type="entry name" value="NUCLEOLAR PROTEIN 14"/>
    <property type="match status" value="1"/>
</dbReference>
<evidence type="ECO:0000313" key="8">
    <source>
        <dbReference type="EMBL" id="KAG8591287.1"/>
    </source>
</evidence>
<comment type="function">
    <text evidence="6">Involved in nucleolar processing of pre-18S ribosomal RNA. Has a role in the nuclear export of 40S pre-ribosomal subunit to the cytoplasm.</text>
</comment>
<feature type="region of interest" description="Disordered" evidence="7">
    <location>
        <begin position="216"/>
        <end position="369"/>
    </location>
</feature>
<sequence>MQTIAGLQPTLQCVRDVISRRRVWWHFRCWDHTWFRAGGCAAVRMGKNNNNKKKKGKKPLAAAPGKVAKARSEVRNNPFEVKINKQKFTVLGRKTKHDVGLPGVSKSKALKKRKETLLKEYQKRGKSNVFVDKRFGEYDSKLTSEEKMMKRFALERQKHVDKKSLYNLNEEEELTHYGQSLASLEKMNDPVDSDSDTDERGALSAELTAAHFGGGGLLRKKAASEQTEEEPEKAKSRKELIEELIAKSKLEKRERQNQKEKTHELTEKLDNDWKAIQGLLSHKVPKSERKAEPEKPKPDDYDMTVRQLVFDMKAKPSDKMKSEEEIAKEEQEKLQKLEAERLRRMRGYTEKKEKKPKHISADDLMDGFILEKDDRVMLSYKDGKMNLPEPEDNNLKTGGGENDGVDDDDDKEINDGSDAGDEDDDDGDGEADEDAEGSDEEEEGSDDEDNHSDLDSNEDSEEEDDEVRVKMAKKDKKVKEKVAEEASAQLPFTFDVPESYEDFQSLLCDKPADQQLIVLERIQKCNHPSLADGNKAKLEKLFGFLLDYITDLSEQESPDLQTVDKMIVPLYNLCQMFPEAAADCVRNVLQDIARAVNEEIESKDRASYPALHVLLYFKITGILFPTSDYWHPVVTPAFIVMSQLLSKCPVNSLEDAAAGLFVSSMVLEYVSLSKRFVPEMINFLLGILHLATPRKADVDYVVVPPFKLHGKSVELLLVDCTTDSASWVKSNLPLTSINGLDTEDGTEINHFKLTCIAVCLDLVRRCVDNYGTSPAFKEIFSPIEKVIREYLPRNTYPETIQDLCKNILEDIERCSKKPYSPLVFEKQLPVPVKMYTPRVTPVLDFGKKRAANKEDRERKRLVNKHKREYKSAIREIRRDNEFLAREKLAETMQKDAERKRKLKAIFHDLSTQEGEWKALKRLKMKRK</sequence>
<dbReference type="Pfam" id="PF04147">
    <property type="entry name" value="Nop14"/>
    <property type="match status" value="1"/>
</dbReference>
<evidence type="ECO:0000256" key="6">
    <source>
        <dbReference type="ARBA" id="ARBA00024695"/>
    </source>
</evidence>
<dbReference type="GO" id="GO:0032040">
    <property type="term" value="C:small-subunit processome"/>
    <property type="evidence" value="ECO:0007669"/>
    <property type="project" value="InterPro"/>
</dbReference>
<dbReference type="GO" id="GO:0030490">
    <property type="term" value="P:maturation of SSU-rRNA"/>
    <property type="evidence" value="ECO:0007669"/>
    <property type="project" value="TreeGrafter"/>
</dbReference>
<evidence type="ECO:0000256" key="3">
    <source>
        <dbReference type="ARBA" id="ARBA00022517"/>
    </source>
</evidence>
<name>A0AAV7D5H2_ENGPU</name>
<comment type="caution">
    <text evidence="8">The sequence shown here is derived from an EMBL/GenBank/DDBJ whole genome shotgun (WGS) entry which is preliminary data.</text>
</comment>
<keyword evidence="5" id="KW-0539">Nucleus</keyword>
<gene>
    <name evidence="8" type="ORF">GDO81_000114</name>
</gene>
<feature type="compositionally biased region" description="Basic and acidic residues" evidence="7">
    <location>
        <begin position="312"/>
        <end position="353"/>
    </location>
</feature>
<proteinExistence type="inferred from homology"/>
<feature type="compositionally biased region" description="Basic and acidic residues" evidence="7">
    <location>
        <begin position="285"/>
        <end position="300"/>
    </location>
</feature>
<dbReference type="InterPro" id="IPR007276">
    <property type="entry name" value="Nop14"/>
</dbReference>
<evidence type="ECO:0000256" key="4">
    <source>
        <dbReference type="ARBA" id="ARBA00022552"/>
    </source>
</evidence>
<keyword evidence="4" id="KW-0698">rRNA processing</keyword>
<keyword evidence="9" id="KW-1185">Reference proteome</keyword>
<evidence type="ECO:0000256" key="2">
    <source>
        <dbReference type="ARBA" id="ARBA00007466"/>
    </source>
</evidence>
<dbReference type="GO" id="GO:0030692">
    <property type="term" value="C:Noc4p-Nop14p complex"/>
    <property type="evidence" value="ECO:0007669"/>
    <property type="project" value="TreeGrafter"/>
</dbReference>
<protein>
    <recommendedName>
        <fullName evidence="10">Nucleolar protein 14</fullName>
    </recommendedName>
</protein>
<feature type="region of interest" description="Disordered" evidence="7">
    <location>
        <begin position="381"/>
        <end position="468"/>
    </location>
</feature>
<feature type="compositionally biased region" description="Basic and acidic residues" evidence="7">
    <location>
        <begin position="232"/>
        <end position="273"/>
    </location>
</feature>
<organism evidence="8 9">
    <name type="scientific">Engystomops pustulosus</name>
    <name type="common">Tungara frog</name>
    <name type="synonym">Physalaemus pustulosus</name>
    <dbReference type="NCBI Taxonomy" id="76066"/>
    <lineage>
        <taxon>Eukaryota</taxon>
        <taxon>Metazoa</taxon>
        <taxon>Chordata</taxon>
        <taxon>Craniata</taxon>
        <taxon>Vertebrata</taxon>
        <taxon>Euteleostomi</taxon>
        <taxon>Amphibia</taxon>
        <taxon>Batrachia</taxon>
        <taxon>Anura</taxon>
        <taxon>Neobatrachia</taxon>
        <taxon>Hyloidea</taxon>
        <taxon>Leptodactylidae</taxon>
        <taxon>Leiuperinae</taxon>
        <taxon>Engystomops</taxon>
    </lineage>
</organism>
<comment type="subcellular location">
    <subcellularLocation>
        <location evidence="1">Nucleus</location>
        <location evidence="1">Nucleolus</location>
    </subcellularLocation>
</comment>
<evidence type="ECO:0000256" key="5">
    <source>
        <dbReference type="ARBA" id="ARBA00023242"/>
    </source>
</evidence>
<dbReference type="PANTHER" id="PTHR23183">
    <property type="entry name" value="NOP14"/>
    <property type="match status" value="1"/>
</dbReference>
<evidence type="ECO:0000256" key="1">
    <source>
        <dbReference type="ARBA" id="ARBA00004604"/>
    </source>
</evidence>
<dbReference type="EMBL" id="WNYA01000001">
    <property type="protein sequence ID" value="KAG8591287.1"/>
    <property type="molecule type" value="Genomic_DNA"/>
</dbReference>
<evidence type="ECO:0000256" key="7">
    <source>
        <dbReference type="SAM" id="MobiDB-lite"/>
    </source>
</evidence>
<dbReference type="Proteomes" id="UP000824782">
    <property type="component" value="Unassembled WGS sequence"/>
</dbReference>
<evidence type="ECO:0008006" key="10">
    <source>
        <dbReference type="Google" id="ProtNLM"/>
    </source>
</evidence>
<feature type="compositionally biased region" description="Acidic residues" evidence="7">
    <location>
        <begin position="403"/>
        <end position="412"/>
    </location>
</feature>